<reference evidence="5 6" key="1">
    <citation type="submission" date="2020-08" db="EMBL/GenBank/DDBJ databases">
        <title>Bridging the membrane lipid divide: bacteria of the FCB group superphylum have the potential to synthesize archaeal ether lipids.</title>
        <authorList>
            <person name="Villanueva L."/>
            <person name="Von Meijenfeldt F.A.B."/>
            <person name="Westbye A.B."/>
            <person name="Yadav S."/>
            <person name="Hopmans E.C."/>
            <person name="Dutilh B.E."/>
            <person name="Sinninghe Damste J.S."/>
        </authorList>
    </citation>
    <scope>NUCLEOTIDE SEQUENCE [LARGE SCALE GENOMIC DNA]</scope>
    <source>
        <strain evidence="5">NIOZ-UU30</strain>
    </source>
</reference>
<dbReference type="InterPro" id="IPR006143">
    <property type="entry name" value="RND_pump_MFP"/>
</dbReference>
<feature type="transmembrane region" description="Helical" evidence="2">
    <location>
        <begin position="6"/>
        <end position="26"/>
    </location>
</feature>
<accession>A0A8J6NWW5</accession>
<dbReference type="GO" id="GO:1990281">
    <property type="term" value="C:efflux pump complex"/>
    <property type="evidence" value="ECO:0007669"/>
    <property type="project" value="TreeGrafter"/>
</dbReference>
<name>A0A8J6NWW5_9BACT</name>
<comment type="caution">
    <text evidence="5">The sequence shown here is derived from an EMBL/GenBank/DDBJ whole genome shotgun (WGS) entry which is preliminary data.</text>
</comment>
<dbReference type="AlphaFoldDB" id="A0A8J6NWW5"/>
<dbReference type="InterPro" id="IPR058627">
    <property type="entry name" value="MdtA-like_C"/>
</dbReference>
<protein>
    <submittedName>
        <fullName evidence="5">Efflux RND transporter periplasmic adaptor subunit</fullName>
    </submittedName>
</protein>
<evidence type="ECO:0000259" key="4">
    <source>
        <dbReference type="Pfam" id="PF25973"/>
    </source>
</evidence>
<evidence type="ECO:0000259" key="3">
    <source>
        <dbReference type="Pfam" id="PF25967"/>
    </source>
</evidence>
<evidence type="ECO:0000256" key="2">
    <source>
        <dbReference type="SAM" id="Phobius"/>
    </source>
</evidence>
<dbReference type="SUPFAM" id="SSF111369">
    <property type="entry name" value="HlyD-like secretion proteins"/>
    <property type="match status" value="1"/>
</dbReference>
<keyword evidence="2" id="KW-1133">Transmembrane helix</keyword>
<evidence type="ECO:0000256" key="1">
    <source>
        <dbReference type="ARBA" id="ARBA00009477"/>
    </source>
</evidence>
<gene>
    <name evidence="5" type="ORF">H8E23_08830</name>
</gene>
<dbReference type="EMBL" id="JACNJH010000134">
    <property type="protein sequence ID" value="MBC8361488.1"/>
    <property type="molecule type" value="Genomic_DNA"/>
</dbReference>
<dbReference type="Gene3D" id="2.40.50.100">
    <property type="match status" value="1"/>
</dbReference>
<dbReference type="Gene3D" id="2.40.30.170">
    <property type="match status" value="1"/>
</dbReference>
<dbReference type="Pfam" id="PF25973">
    <property type="entry name" value="BSH_CzcB"/>
    <property type="match status" value="1"/>
</dbReference>
<dbReference type="Gene3D" id="2.40.420.20">
    <property type="match status" value="1"/>
</dbReference>
<keyword evidence="2" id="KW-0472">Membrane</keyword>
<dbReference type="Pfam" id="PF25967">
    <property type="entry name" value="RND-MFP_C"/>
    <property type="match status" value="1"/>
</dbReference>
<proteinExistence type="inferred from homology"/>
<dbReference type="InterPro" id="IPR058647">
    <property type="entry name" value="BSH_CzcB-like"/>
</dbReference>
<feature type="domain" description="CzcB-like barrel-sandwich hybrid" evidence="4">
    <location>
        <begin position="71"/>
        <end position="198"/>
    </location>
</feature>
<evidence type="ECO:0000313" key="6">
    <source>
        <dbReference type="Proteomes" id="UP000603434"/>
    </source>
</evidence>
<sequence>MVKKSVRTLIVPVVVAVIAGGGIMLVKHKKQTLAQAPRYGMQPTPVRVASARLGDLQITRDYLAVVEPIRSANVSARLTANVEKVLHDENARVKAGDVLVVLDSREIAENVSFMTKTYAYWEREARRDKTLAEKGAIPGAQAEGTFDKANEAGGRLAAAKTQLSYCLIRSPFDGLVSHRMVDPGDLAAPGKNLMVVEDRDKLKLCFDVPQQDLPLVRAGLQVAYSVSGKERTATLSHLFPSLSAARMLRAEVYLDGADMDGLSSGAYVPLRVILGDSRDVTLVPAGSVVESPDGKPHVFIVRDGRLEARPVSILNTSGDEVAVEGVQAGEQVVLSTFLGWAQLSSGQMVEVMK</sequence>
<dbReference type="GO" id="GO:0015562">
    <property type="term" value="F:efflux transmembrane transporter activity"/>
    <property type="evidence" value="ECO:0007669"/>
    <property type="project" value="TreeGrafter"/>
</dbReference>
<dbReference type="Proteomes" id="UP000603434">
    <property type="component" value="Unassembled WGS sequence"/>
</dbReference>
<comment type="similarity">
    <text evidence="1">Belongs to the membrane fusion protein (MFP) (TC 8.A.1) family.</text>
</comment>
<feature type="domain" description="Multidrug resistance protein MdtA-like C-terminal permuted SH3" evidence="3">
    <location>
        <begin position="280"/>
        <end position="335"/>
    </location>
</feature>
<organism evidence="5 6">
    <name type="scientific">Candidatus Desulfatibia profunda</name>
    <dbReference type="NCBI Taxonomy" id="2841695"/>
    <lineage>
        <taxon>Bacteria</taxon>
        <taxon>Pseudomonadati</taxon>
        <taxon>Thermodesulfobacteriota</taxon>
        <taxon>Desulfobacteria</taxon>
        <taxon>Desulfobacterales</taxon>
        <taxon>Desulfobacterales incertae sedis</taxon>
        <taxon>Candidatus Desulfatibia</taxon>
    </lineage>
</organism>
<evidence type="ECO:0000313" key="5">
    <source>
        <dbReference type="EMBL" id="MBC8361488.1"/>
    </source>
</evidence>
<dbReference type="PANTHER" id="PTHR30469">
    <property type="entry name" value="MULTIDRUG RESISTANCE PROTEIN MDTA"/>
    <property type="match status" value="1"/>
</dbReference>
<dbReference type="PANTHER" id="PTHR30469:SF15">
    <property type="entry name" value="HLYD FAMILY OF SECRETION PROTEINS"/>
    <property type="match status" value="1"/>
</dbReference>
<dbReference type="NCBIfam" id="TIGR01730">
    <property type="entry name" value="RND_mfp"/>
    <property type="match status" value="1"/>
</dbReference>
<dbReference type="Gene3D" id="1.10.287.470">
    <property type="entry name" value="Helix hairpin bin"/>
    <property type="match status" value="1"/>
</dbReference>
<keyword evidence="2" id="KW-0812">Transmembrane</keyword>